<dbReference type="Proteomes" id="UP000886939">
    <property type="component" value="Unassembled WGS sequence"/>
</dbReference>
<dbReference type="EMBL" id="BPOP01000017">
    <property type="protein sequence ID" value="GJB91970.1"/>
    <property type="molecule type" value="Genomic_DNA"/>
</dbReference>
<dbReference type="OrthoDB" id="9779630at2"/>
<dbReference type="Proteomes" id="UP001218423">
    <property type="component" value="Chromosome"/>
</dbReference>
<dbReference type="InterPro" id="IPR014319">
    <property type="entry name" value="Phageshock_PspA"/>
</dbReference>
<dbReference type="Proteomes" id="UP000515756">
    <property type="component" value="Chromosome"/>
</dbReference>
<proteinExistence type="inferred from homology"/>
<dbReference type="GeneID" id="48824033"/>
<comment type="similarity">
    <text evidence="1">Belongs to the PspA/Vipp/IM30 family.</text>
</comment>
<dbReference type="GO" id="GO:0009271">
    <property type="term" value="P:phage shock"/>
    <property type="evidence" value="ECO:0007669"/>
    <property type="project" value="TreeGrafter"/>
</dbReference>
<dbReference type="EMBL" id="JAOCIZ010000072">
    <property type="protein sequence ID" value="MDH1506607.1"/>
    <property type="molecule type" value="Genomic_DNA"/>
</dbReference>
<name>A0A0A5PTP6_AERCA</name>
<gene>
    <name evidence="9" type="primary">pspA</name>
    <name evidence="4" type="ORF">KAM343_01410</name>
    <name evidence="5" type="ORF">KAM348_23600</name>
    <name evidence="6" type="ORF">KAM351_22150</name>
    <name evidence="7" type="ORF">KAM382_20310</name>
    <name evidence="9" type="ORF">N5I07_02585</name>
    <name evidence="8" type="ORF">N5I20_16275</name>
    <name evidence="10" type="ORF">OJY61_04795</name>
    <name evidence="11" type="ORF">P5S46_02260</name>
    <name evidence="3" type="ORF">WP2W18E01_31120</name>
</gene>
<evidence type="ECO:0000313" key="12">
    <source>
        <dbReference type="Proteomes" id="UP000515756"/>
    </source>
</evidence>
<dbReference type="AlphaFoldDB" id="A0A0A5PTP6"/>
<reference evidence="9" key="3">
    <citation type="submission" date="2022-09" db="EMBL/GenBank/DDBJ databases">
        <title>Intensive care unit water sources are persistently colonized with multi-drug resistant bacteria and are the site of extensive horizontal gene transfer of antibiotic resistance genes.</title>
        <authorList>
            <person name="Diorio-Toth L."/>
        </authorList>
    </citation>
    <scope>NUCLEOTIDE SEQUENCE</scope>
    <source>
        <strain evidence="8">GD03710</strain>
        <strain evidence="9">GD03796</strain>
    </source>
</reference>
<evidence type="ECO:0000313" key="10">
    <source>
        <dbReference type="EMBL" id="UZC87268.1"/>
    </source>
</evidence>
<reference evidence="11" key="4">
    <citation type="submission" date="2023-03" db="EMBL/GenBank/DDBJ databases">
        <title>Aeromonas caviae strain AC1520.</title>
        <authorList>
            <person name="Xie T."/>
            <person name="Zhang Q."/>
            <person name="Deng J."/>
            <person name="Li X."/>
        </authorList>
    </citation>
    <scope>NUCLEOTIDE SEQUENCE</scope>
    <source>
        <strain evidence="11">AC1520</strain>
    </source>
</reference>
<evidence type="ECO:0000313" key="13">
    <source>
        <dbReference type="Proteomes" id="UP000737420"/>
    </source>
</evidence>
<dbReference type="Proteomes" id="UP001161704">
    <property type="component" value="Unassembled WGS sequence"/>
</dbReference>
<evidence type="ECO:0000313" key="11">
    <source>
        <dbReference type="EMBL" id="WFF98452.1"/>
    </source>
</evidence>
<dbReference type="KEGG" id="acav:VI35_18590"/>
<dbReference type="PANTHER" id="PTHR31088:SF6">
    <property type="entry name" value="PHAGE SHOCK PROTEIN A"/>
    <property type="match status" value="1"/>
</dbReference>
<evidence type="ECO:0000313" key="14">
    <source>
        <dbReference type="Proteomes" id="UP001160758"/>
    </source>
</evidence>
<dbReference type="EMBL" id="BPNL01000025">
    <property type="protein sequence ID" value="GJA54937.1"/>
    <property type="molecule type" value="Genomic_DNA"/>
</dbReference>
<dbReference type="PANTHER" id="PTHR31088">
    <property type="entry name" value="MEMBRANE-ASSOCIATED PROTEIN VIPP1, CHLOROPLASTIC"/>
    <property type="match status" value="1"/>
</dbReference>
<organism evidence="9 14">
    <name type="scientific">Aeromonas caviae</name>
    <name type="common">Aeromonas punctata</name>
    <dbReference type="NCBI Taxonomy" id="648"/>
    <lineage>
        <taxon>Bacteria</taxon>
        <taxon>Pseudomonadati</taxon>
        <taxon>Pseudomonadota</taxon>
        <taxon>Gammaproteobacteria</taxon>
        <taxon>Aeromonadales</taxon>
        <taxon>Aeromonadaceae</taxon>
        <taxon>Aeromonas</taxon>
    </lineage>
</organism>
<keyword evidence="2" id="KW-0175">Coiled coil</keyword>
<evidence type="ECO:0000256" key="1">
    <source>
        <dbReference type="ARBA" id="ARBA00043985"/>
    </source>
</evidence>
<evidence type="ECO:0000313" key="4">
    <source>
        <dbReference type="EMBL" id="GJA39345.1"/>
    </source>
</evidence>
<reference evidence="4 13" key="2">
    <citation type="submission" date="2021-07" db="EMBL/GenBank/DDBJ databases">
        <title>Draft genome sequence of carbapenem-resistant Aeromonas spp. in Japan.</title>
        <authorList>
            <person name="Maehana S."/>
            <person name="Suzuki M."/>
            <person name="Kitasato H."/>
        </authorList>
    </citation>
    <scope>NUCLEOTIDE SEQUENCE</scope>
    <source>
        <strain evidence="4">KAM343</strain>
        <strain evidence="5">KAM348</strain>
        <strain evidence="6">KAM351</strain>
        <strain evidence="7 13">KAM382</strain>
    </source>
</reference>
<protein>
    <submittedName>
        <fullName evidence="3">Phage shock protein A</fullName>
    </submittedName>
    <submittedName>
        <fullName evidence="9">Phage shock protein PspA</fullName>
    </submittedName>
</protein>
<dbReference type="Proteomes" id="UP001160758">
    <property type="component" value="Unassembled WGS sequence"/>
</dbReference>
<dbReference type="RefSeq" id="WP_010672795.1">
    <property type="nucleotide sequence ID" value="NZ_AP019195.1"/>
</dbReference>
<evidence type="ECO:0000313" key="9">
    <source>
        <dbReference type="EMBL" id="MDH1896507.1"/>
    </source>
</evidence>
<dbReference type="EMBL" id="AP021927">
    <property type="protein sequence ID" value="BBQ31530.1"/>
    <property type="molecule type" value="Genomic_DNA"/>
</dbReference>
<sequence>MSVFSRLTDVINANLHSLLDKSEEPEKMLRLMIEEMEQVQVEMRTQAARVIAEQKQLERHQQALRNQIQEWAAKAELAIQKGREDLARAALTEKLAEMKQCERLEEDKARVAEVLAQLTADSERLAAKLTEAREKQKMLTLREQTAHSRIRARAQVDNQRMHELVARFDGFQNRVDQLEAQLEAATLGQNPSLEAQFRELELNDEIERELARLKGQKVEA</sequence>
<dbReference type="Proteomes" id="UP000737420">
    <property type="component" value="Unassembled WGS sequence"/>
</dbReference>
<evidence type="ECO:0000256" key="2">
    <source>
        <dbReference type="SAM" id="Coils"/>
    </source>
</evidence>
<evidence type="ECO:0000313" key="5">
    <source>
        <dbReference type="EMBL" id="GJA54937.1"/>
    </source>
</evidence>
<evidence type="ECO:0000313" key="8">
    <source>
        <dbReference type="EMBL" id="MDH1506607.1"/>
    </source>
</evidence>
<dbReference type="InterPro" id="IPR007157">
    <property type="entry name" value="PspA_VIPP1"/>
</dbReference>
<dbReference type="EMBL" id="BPNN01000029">
    <property type="protein sequence ID" value="GJA63604.1"/>
    <property type="molecule type" value="Genomic_DNA"/>
</dbReference>
<dbReference type="Proteomes" id="UP001163285">
    <property type="component" value="Chromosome"/>
</dbReference>
<dbReference type="EMBL" id="BPNI01000001">
    <property type="protein sequence ID" value="GJA39345.1"/>
    <property type="molecule type" value="Genomic_DNA"/>
</dbReference>
<evidence type="ECO:0000313" key="6">
    <source>
        <dbReference type="EMBL" id="GJA63604.1"/>
    </source>
</evidence>
<dbReference type="EMBL" id="CP120942">
    <property type="protein sequence ID" value="WFF98452.1"/>
    <property type="molecule type" value="Genomic_DNA"/>
</dbReference>
<dbReference type="Proteomes" id="UP000887009">
    <property type="component" value="Unassembled WGS sequence"/>
</dbReference>
<evidence type="ECO:0000313" key="3">
    <source>
        <dbReference type="EMBL" id="BBQ31530.1"/>
    </source>
</evidence>
<reference evidence="3 12" key="1">
    <citation type="submission" date="2019-12" db="EMBL/GenBank/DDBJ databases">
        <title>complete genome sequences of Aeromonas caviae str. WP2-W18-ESBL-01 isolated from wastewater treatment plant effluent.</title>
        <authorList>
            <person name="Sekizuka T."/>
            <person name="Itokawa K."/>
            <person name="Yatsu K."/>
            <person name="Inamine Y."/>
            <person name="Kuroda M."/>
        </authorList>
    </citation>
    <scope>NUCLEOTIDE SEQUENCE [LARGE SCALE GENOMIC DNA]</scope>
    <source>
        <strain evidence="3 12">WP2-W18-ESBL-01</strain>
    </source>
</reference>
<dbReference type="EMBL" id="CP110176">
    <property type="protein sequence ID" value="UZC87268.1"/>
    <property type="molecule type" value="Genomic_DNA"/>
</dbReference>
<feature type="coiled-coil region" evidence="2">
    <location>
        <begin position="47"/>
        <end position="135"/>
    </location>
</feature>
<reference evidence="10" key="5">
    <citation type="submission" date="2023-04" db="EMBL/GenBank/DDBJ databases">
        <title>Whole Genome Sequence of Multi-drug resistant Aeromonas caviae as a gut pathogen in newborn.</title>
        <authorList>
            <person name="Jadhav S.V."/>
            <person name="Saroj S.D."/>
            <person name="Saha U.B."/>
            <person name="Sen S."/>
            <person name="Kher A."/>
        </authorList>
    </citation>
    <scope>NUCLEOTIDE SEQUENCE</scope>
    <source>
        <strain evidence="10">SVJ23</strain>
    </source>
</reference>
<dbReference type="GO" id="GO:0005829">
    <property type="term" value="C:cytosol"/>
    <property type="evidence" value="ECO:0007669"/>
    <property type="project" value="TreeGrafter"/>
</dbReference>
<dbReference type="NCBIfam" id="TIGR02977">
    <property type="entry name" value="phageshock_pspA"/>
    <property type="match status" value="1"/>
</dbReference>
<dbReference type="Proteomes" id="UP000886934">
    <property type="component" value="Unassembled WGS sequence"/>
</dbReference>
<dbReference type="Pfam" id="PF04012">
    <property type="entry name" value="PspA_IM30"/>
    <property type="match status" value="1"/>
</dbReference>
<evidence type="ECO:0000313" key="7">
    <source>
        <dbReference type="EMBL" id="GJB91970.1"/>
    </source>
</evidence>
<accession>A0A0A5PTP6</accession>
<dbReference type="EMBL" id="JAOCFT010000001">
    <property type="protein sequence ID" value="MDH1896507.1"/>
    <property type="molecule type" value="Genomic_DNA"/>
</dbReference>